<dbReference type="EMBL" id="JACAVN010000001">
    <property type="protein sequence ID" value="NYA00264.1"/>
    <property type="molecule type" value="Genomic_DNA"/>
</dbReference>
<dbReference type="EMBL" id="AABCVX010000001">
    <property type="protein sequence ID" value="EAG6168291.1"/>
    <property type="molecule type" value="Genomic_DNA"/>
</dbReference>
<dbReference type="EMBL" id="AAAJWF010000001">
    <property type="protein sequence ID" value="EAC7479587.1"/>
    <property type="molecule type" value="Genomic_DNA"/>
</dbReference>
<dbReference type="EMBL" id="AABEMN010000010">
    <property type="protein sequence ID" value="EAG9519789.1"/>
    <property type="molecule type" value="Genomic_DNA"/>
</dbReference>
<dbReference type="Proteomes" id="UP000530452">
    <property type="component" value="Unassembled WGS sequence"/>
</dbReference>
<dbReference type="Proteomes" id="UP000566721">
    <property type="component" value="Unassembled WGS sequence"/>
</dbReference>
<dbReference type="Proteomes" id="UP000393182">
    <property type="component" value="Unassembled WGS sequence"/>
</dbReference>
<evidence type="ECO:0000313" key="38">
    <source>
        <dbReference type="EMBL" id="EDO0985184.1"/>
    </source>
</evidence>
<dbReference type="Proteomes" id="UP000841146">
    <property type="component" value="Unassembled WGS sequence"/>
</dbReference>
<dbReference type="EMBL" id="AACKDQ010000011">
    <property type="protein sequence ID" value="EAK9316682.1"/>
    <property type="molecule type" value="Genomic_DNA"/>
</dbReference>
<dbReference type="EMBL" id="AAAIKW010000001">
    <property type="protein sequence ID" value="EAC4550980.1"/>
    <property type="molecule type" value="Genomic_DNA"/>
</dbReference>
<reference evidence="34 60" key="7">
    <citation type="submission" date="2019-09" db="EMBL/GenBank/DDBJ databases">
        <authorList>
            <consortium name="GenomeTrakr network: Whole genome sequencing for foodborne pathogen traceback"/>
        </authorList>
    </citation>
    <scope>NUCLEOTIDE SEQUENCE [LARGE SCALE GENOMIC DNA]</scope>
    <source>
        <strain evidence="22 89">CFSAN004300</strain>
        <strain evidence="23 80">CFSAN072474</strain>
        <strain evidence="34 60">FLAG-55987</strain>
        <strain evidence="29 69">PHLUSALM00088</strain>
    </source>
</reference>
<evidence type="ECO:0000313" key="93">
    <source>
        <dbReference type="Proteomes" id="UP000841146"/>
    </source>
</evidence>
<evidence type="ECO:0000313" key="13">
    <source>
        <dbReference type="EMBL" id="EAG0865975.1"/>
    </source>
</evidence>
<dbReference type="Proteomes" id="UP000844415">
    <property type="component" value="Unassembled WGS sequence"/>
</dbReference>
<dbReference type="Proteomes" id="UP000548278">
    <property type="component" value="Unassembled WGS sequence"/>
</dbReference>
<evidence type="ECO:0000313" key="50">
    <source>
        <dbReference type="Proteomes" id="UP000272537"/>
    </source>
</evidence>
<dbReference type="Proteomes" id="UP000546397">
    <property type="component" value="Unassembled WGS sequence"/>
</dbReference>
<proteinExistence type="predicted"/>
<reference evidence="48 87" key="9">
    <citation type="submission" date="2020-06" db="EMBL/GenBank/DDBJ databases">
        <title>Two Listeria outbreaks in Switzerland in 2018 and 2020.</title>
        <authorList>
            <person name="Stevens M.J.A."/>
            <person name="Bloemberg G."/>
            <person name="Nusch-Inderbinnen M."/>
            <person name="Stephan R."/>
        </authorList>
    </citation>
    <scope>NUCLEOTIDE SEQUENCE [LARGE SCALE GENOMIC DNA]</scope>
    <source>
        <strain evidence="48 87">N18-0707</strain>
    </source>
</reference>
<dbReference type="Proteomes" id="UP000364988">
    <property type="component" value="Unassembled WGS sequence"/>
</dbReference>
<dbReference type="Proteomes" id="UP000336166">
    <property type="component" value="Unassembled WGS sequence"/>
</dbReference>
<dbReference type="EMBL" id="AANPAU010000002">
    <property type="protein sequence ID" value="EDP8513204.1"/>
    <property type="molecule type" value="Genomic_DNA"/>
</dbReference>
<dbReference type="Proteomes" id="UP000467347">
    <property type="component" value="Unassembled WGS sequence"/>
</dbReference>
<dbReference type="InterPro" id="IPR018690">
    <property type="entry name" value="DUF2187"/>
</dbReference>
<dbReference type="EMBL" id="AALAQH010000001">
    <property type="protein sequence ID" value="ECX6923316.1"/>
    <property type="molecule type" value="Genomic_DNA"/>
</dbReference>
<evidence type="ECO:0000313" key="28">
    <source>
        <dbReference type="EMBL" id="EAK8897278.1"/>
    </source>
</evidence>
<dbReference type="EMBL" id="DAAIJL010000003">
    <property type="protein sequence ID" value="HAB8556400.1"/>
    <property type="molecule type" value="Genomic_DNA"/>
</dbReference>
<dbReference type="Proteomes" id="UP000379076">
    <property type="component" value="Unassembled WGS sequence"/>
</dbReference>
<evidence type="ECO:0000313" key="80">
    <source>
        <dbReference type="Proteomes" id="UP000522199"/>
    </source>
</evidence>
<dbReference type="EMBL" id="AAAJKI010000006">
    <property type="protein sequence ID" value="EAC6547451.1"/>
    <property type="molecule type" value="Genomic_DNA"/>
</dbReference>
<evidence type="ECO:0000313" key="65">
    <source>
        <dbReference type="Proteomes" id="UP000389283"/>
    </source>
</evidence>
<dbReference type="Proteomes" id="UP000460224">
    <property type="component" value="Unassembled WGS sequence"/>
</dbReference>
<evidence type="ECO:0000313" key="34">
    <source>
        <dbReference type="EMBL" id="ECY6543289.1"/>
    </source>
</evidence>
<dbReference type="EMBL" id="AALGDA010000048">
    <property type="protein sequence ID" value="ECY9783712.1"/>
    <property type="molecule type" value="Genomic_DNA"/>
</dbReference>
<evidence type="ECO:0000313" key="54">
    <source>
        <dbReference type="Proteomes" id="UP000339309"/>
    </source>
</evidence>
<evidence type="ECO:0000313" key="85">
    <source>
        <dbReference type="Proteomes" id="UP000533021"/>
    </source>
</evidence>
<evidence type="ECO:0000313" key="5">
    <source>
        <dbReference type="EMBL" id="EAC9039627.1"/>
    </source>
</evidence>
<dbReference type="Proteomes" id="UP000345329">
    <property type="component" value="Unassembled WGS sequence"/>
</dbReference>
<dbReference type="EMBL" id="AAAKQF010000003">
    <property type="protein sequence ID" value="EAC9039627.1"/>
    <property type="molecule type" value="Genomic_DNA"/>
</dbReference>
<evidence type="ECO:0000313" key="11">
    <source>
        <dbReference type="EMBL" id="EAE2352950.1"/>
    </source>
</evidence>
<evidence type="ECO:0000313" key="76">
    <source>
        <dbReference type="Proteomes" id="UP000478682"/>
    </source>
</evidence>
<dbReference type="EMBL" id="AABAGT010000002">
    <property type="protein sequence ID" value="EAG0865975.1"/>
    <property type="molecule type" value="Genomic_DNA"/>
</dbReference>
<organism evidence="2 61">
    <name type="scientific">Listeria monocytogenes</name>
    <dbReference type="NCBI Taxonomy" id="1639"/>
    <lineage>
        <taxon>Bacteria</taxon>
        <taxon>Bacillati</taxon>
        <taxon>Bacillota</taxon>
        <taxon>Bacilli</taxon>
        <taxon>Bacillales</taxon>
        <taxon>Listeriaceae</taxon>
        <taxon>Listeria</taxon>
    </lineage>
</organism>
<dbReference type="EMBL" id="QDAY01000001">
    <property type="protein sequence ID" value="KAA9453620.1"/>
    <property type="molecule type" value="Genomic_DNA"/>
</dbReference>
<dbReference type="EMBL" id="AABAYG010000001">
    <property type="protein sequence ID" value="EAG2244064.1"/>
    <property type="molecule type" value="Genomic_DNA"/>
</dbReference>
<dbReference type="EMBL" id="DABJAN010000001">
    <property type="protein sequence ID" value="HAJ9592492.1"/>
    <property type="molecule type" value="Genomic_DNA"/>
</dbReference>
<dbReference type="Proteomes" id="UP000358545">
    <property type="component" value="Unassembled WGS sequence"/>
</dbReference>
<dbReference type="Proteomes" id="UP000481141">
    <property type="component" value="Unassembled WGS sequence"/>
</dbReference>
<evidence type="ECO:0000313" key="41">
    <source>
        <dbReference type="EMBL" id="HAB8396984.1"/>
    </source>
</evidence>
<dbReference type="EMBL" id="DAAJFY010000001">
    <property type="protein sequence ID" value="HAC0273837.1"/>
    <property type="molecule type" value="Genomic_DNA"/>
</dbReference>
<reference evidence="41" key="8">
    <citation type="submission" date="2020-01" db="EMBL/GenBank/DDBJ databases">
        <authorList>
            <consortium name="NCBI Pathogen Detection Project"/>
        </authorList>
    </citation>
    <scope>NUCLEOTIDE SEQUENCE</scope>
    <source>
        <strain evidence="40">09CEB371LM</strain>
        <strain evidence="46">2017-325981-023-01</strain>
        <strain evidence="42">CFIAFB20100120</strain>
        <strain evidence="41">CFIAFB20130012</strain>
        <strain evidence="44">CFIAFB20170037</strain>
        <strain evidence="43">CFIAFB20170045</strain>
        <strain evidence="45">DMG1500109</strain>
    </source>
</reference>
<dbReference type="EMBL" id="AABDGJ010000003">
    <property type="protein sequence ID" value="EAG6990034.1"/>
    <property type="molecule type" value="Genomic_DNA"/>
</dbReference>
<dbReference type="EMBL" id="AABBYJ010000001">
    <property type="protein sequence ID" value="EAG4329924.1"/>
    <property type="molecule type" value="Genomic_DNA"/>
</dbReference>
<evidence type="ECO:0000313" key="79">
    <source>
        <dbReference type="Proteomes" id="UP000489121"/>
    </source>
</evidence>
<dbReference type="EMBL" id="AABBAW010000001">
    <property type="protein sequence ID" value="EAG2513802.1"/>
    <property type="molecule type" value="Genomic_DNA"/>
</dbReference>
<dbReference type="Proteomes" id="UP000478704">
    <property type="component" value="Unassembled WGS sequence"/>
</dbReference>
<evidence type="ECO:0000313" key="51">
    <source>
        <dbReference type="Proteomes" id="UP000331186"/>
    </source>
</evidence>
<dbReference type="Proteomes" id="UP000533021">
    <property type="component" value="Unassembled WGS sequence"/>
</dbReference>
<evidence type="ECO:0000313" key="31">
    <source>
        <dbReference type="EMBL" id="ECB9512325.1"/>
    </source>
</evidence>
<dbReference type="EMBL" id="AAALRN010000001">
    <property type="protein sequence ID" value="EAD1183696.1"/>
    <property type="molecule type" value="Genomic_DNA"/>
</dbReference>
<dbReference type="Proteomes" id="UP000427828">
    <property type="component" value="Unassembled WGS sequence"/>
</dbReference>
<dbReference type="EMBL" id="AABATR010000001">
    <property type="protein sequence ID" value="EAG1892516.1"/>
    <property type="molecule type" value="Genomic_DNA"/>
</dbReference>
<evidence type="ECO:0000313" key="95">
    <source>
        <dbReference type="Proteomes" id="UP000844415"/>
    </source>
</evidence>
<dbReference type="EMBL" id="DAAJCS010000005">
    <property type="protein sequence ID" value="HAC0012849.1"/>
    <property type="molecule type" value="Genomic_DNA"/>
</dbReference>
<dbReference type="Proteomes" id="UP000528151">
    <property type="component" value="Unassembled WGS sequence"/>
</dbReference>
<evidence type="ECO:0000313" key="8">
    <source>
        <dbReference type="EMBL" id="EAD5773786.1"/>
    </source>
</evidence>
<evidence type="ECO:0000313" key="58">
    <source>
        <dbReference type="Proteomes" id="UP000354255"/>
    </source>
</evidence>
<evidence type="ECO:0000313" key="15">
    <source>
        <dbReference type="EMBL" id="EAG2085715.1"/>
    </source>
</evidence>
<evidence type="ECO:0000313" key="2">
    <source>
        <dbReference type="EMBL" id="EAC5549040.1"/>
    </source>
</evidence>
<dbReference type="Proteomes" id="UP000365297">
    <property type="component" value="Unassembled WGS sequence"/>
</dbReference>
<dbReference type="Proteomes" id="UP000272537">
    <property type="component" value="Unassembled WGS sequence"/>
</dbReference>
<evidence type="ECO:0000313" key="45">
    <source>
        <dbReference type="EMBL" id="HAC1754497.1"/>
    </source>
</evidence>
<evidence type="ECO:0000313" key="81">
    <source>
        <dbReference type="Proteomes" id="UP000525850"/>
    </source>
</evidence>
<reference evidence="47 73" key="3">
    <citation type="submission" date="2018-04" db="EMBL/GenBank/DDBJ databases">
        <title>Genome Analysis of a Prevalent Clone of Listeria monocytogenes Sequence Type 87 in China.</title>
        <authorList>
            <person name="Wang Y."/>
        </authorList>
    </citation>
    <scope>NUCLEOTIDE SEQUENCE [LARGE SCALE GENOMIC DNA]</scope>
    <source>
        <strain evidence="47 73">ICDC_LM1523</strain>
    </source>
</reference>
<evidence type="ECO:0000313" key="87">
    <source>
        <dbReference type="Proteomes" id="UP000544530"/>
    </source>
</evidence>
<evidence type="ECO:0000313" key="84">
    <source>
        <dbReference type="Proteomes" id="UP000530452"/>
    </source>
</evidence>
<dbReference type="EMBL" id="AANCRK010000001">
    <property type="protein sequence ID" value="EDN7714059.1"/>
    <property type="molecule type" value="Genomic_DNA"/>
</dbReference>
<dbReference type="EMBL" id="DAAJZA010000003">
    <property type="protein sequence ID" value="HAC1754497.1"/>
    <property type="molecule type" value="Genomic_DNA"/>
</dbReference>
<evidence type="ECO:0000313" key="92">
    <source>
        <dbReference type="Proteomes" id="UP000840197"/>
    </source>
</evidence>
<dbReference type="Proteomes" id="UP000368512">
    <property type="component" value="Unassembled WGS sequence"/>
</dbReference>
<dbReference type="Proteomes" id="UP000376505">
    <property type="component" value="Unassembled WGS sequence"/>
</dbReference>
<dbReference type="EMBL" id="AAAQQZ010000001">
    <property type="protein sequence ID" value="EAE1337665.1"/>
    <property type="molecule type" value="Genomic_DNA"/>
</dbReference>
<evidence type="ECO:0000313" key="26">
    <source>
        <dbReference type="EMBL" id="EAH3293155.1"/>
    </source>
</evidence>
<dbReference type="Pfam" id="PF09953">
    <property type="entry name" value="DUF2187"/>
    <property type="match status" value="1"/>
</dbReference>
<dbReference type="Proteomes" id="UP000350032">
    <property type="component" value="Unassembled WGS sequence"/>
</dbReference>
<evidence type="ECO:0000313" key="49">
    <source>
        <dbReference type="EMBL" id="RKA10708.1"/>
    </source>
</evidence>
<evidence type="ECO:0000313" key="16">
    <source>
        <dbReference type="EMBL" id="EAG2244064.1"/>
    </source>
</evidence>
<dbReference type="EMBL" id="AABAWE010000001">
    <property type="protein sequence ID" value="EAG2085715.1"/>
    <property type="molecule type" value="Genomic_DNA"/>
</dbReference>
<reference evidence="92 93" key="2">
    <citation type="journal article" date="2018" name="Genome Biol.">
        <title>SKESA: strategic k-mer extension for scrupulous assemblies.</title>
        <authorList>
            <person name="Souvorov A."/>
            <person name="Agarwala R."/>
            <person name="Lipman D.J."/>
        </authorList>
    </citation>
    <scope>NUCLEOTIDE SEQUENCE [LARGE SCALE GENOMIC DNA]</scope>
    <source>
        <strain evidence="40">09CEB371LM</strain>
        <strain evidence="46">2017-325981-023-01</strain>
        <strain evidence="42 95">CFIAFB20100120</strain>
        <strain evidence="41 92">CFIAFB20130012</strain>
        <strain evidence="44">CFIAFB20170037</strain>
        <strain evidence="43 93">CFIAFB20170045</strain>
        <strain evidence="45 94">DMG1500109</strain>
    </source>
</reference>
<evidence type="ECO:0000313" key="72">
    <source>
        <dbReference type="Proteomes" id="UP000455569"/>
    </source>
</evidence>
<dbReference type="Proteomes" id="UP000522199">
    <property type="component" value="Unassembled WGS sequence"/>
</dbReference>
<evidence type="ECO:0000313" key="53">
    <source>
        <dbReference type="Proteomes" id="UP000337746"/>
    </source>
</evidence>
<evidence type="ECO:0000313" key="17">
    <source>
        <dbReference type="EMBL" id="EAG2513802.1"/>
    </source>
</evidence>
<evidence type="ECO:0000313" key="75">
    <source>
        <dbReference type="Proteomes" id="UP000467536"/>
    </source>
</evidence>
<evidence type="ECO:0000313" key="82">
    <source>
        <dbReference type="Proteomes" id="UP000527632"/>
    </source>
</evidence>
<dbReference type="Proteomes" id="UP000527632">
    <property type="component" value="Unassembled WGS sequence"/>
</dbReference>
<dbReference type="Proteomes" id="UP000354255">
    <property type="component" value="Unassembled WGS sequence"/>
</dbReference>
<dbReference type="AlphaFoldDB" id="A0A0B8RCG2"/>
<evidence type="ECO:0000313" key="39">
    <source>
        <dbReference type="EMBL" id="EDP8513204.1"/>
    </source>
</evidence>
<evidence type="ECO:0000313" key="56">
    <source>
        <dbReference type="Proteomes" id="UP000345329"/>
    </source>
</evidence>
<evidence type="ECO:0000313" key="43">
    <source>
        <dbReference type="EMBL" id="HAC0012849.1"/>
    </source>
</evidence>
<dbReference type="EMBL" id="AABGUK010000001">
    <property type="protein sequence ID" value="EAH4240661.1"/>
    <property type="molecule type" value="Genomic_DNA"/>
</dbReference>
<dbReference type="Proteomes" id="UP000403352">
    <property type="component" value="Unassembled WGS sequence"/>
</dbReference>
<reference evidence="53 56" key="4">
    <citation type="submission" date="2018-06" db="EMBL/GenBank/DDBJ databases">
        <authorList>
            <consortium name="GenomeTrakr: Next Generation Sequencing Network for Food Pathogen Tracability"/>
        </authorList>
    </citation>
    <scope>NUCLEOTIDE SEQUENCE [LARGE SCALE GENOMIC DNA]</scope>
    <source>
        <strain evidence="18 90">10B02965A-1</strain>
        <strain evidence="4 62">CFSAN008042</strain>
        <strain evidence="20 83">CFSAN063727</strain>
        <strain evidence="36 72">CFSAN102901</strain>
        <strain evidence="10 64">FDA00006494</strain>
        <strain evidence="2 61">FDA00007096</strain>
        <strain evidence="6 68">FDA00008584</strain>
        <strain evidence="16">FDA00011243</strain>
        <strain evidence="3 51">FDA00013332</strain>
        <strain evidence="9 55">FDA00013853</strain>
        <strain evidence="30 70">FDA00014336</strain>
        <strain evidence="32 65">FDA00014370</strain>
        <strain evidence="31 67">FDA00014392</strain>
        <strain evidence="39">FDA00015054</strain>
        <strain evidence="19 86">FDA1005580-S054-001</strain>
        <strain evidence="77">FDA1090798-S029-001</strain>
        <strain evidence="78">FDA956581-098-004</strain>
        <strain evidence="17 81">FDA960927-006-004</strain>
        <strain evidence="21 91">FLAG-38921</strain>
        <strain evidence="33 71">FLAG-51482A</strain>
        <strain evidence="15 53">FLAG-54356</strain>
        <strain evidence="8 63">FSIS31901579</strain>
        <strain evidence="27 82">LS1344</strain>
        <strain evidence="37 74">OSF101448</strain>
        <strain evidence="7 56">VA-WGS-00405</strain>
    </source>
</reference>
<evidence type="ECO:0000313" key="68">
    <source>
        <dbReference type="Proteomes" id="UP000403352"/>
    </source>
</evidence>
<evidence type="ECO:0000313" key="19">
    <source>
        <dbReference type="EMBL" id="EAG4329924.1"/>
    </source>
</evidence>
<dbReference type="EMBL" id="AABBHO010000038">
    <property type="protein sequence ID" value="EAG2997976.1"/>
    <property type="molecule type" value="Genomic_DNA"/>
</dbReference>
<evidence type="ECO:0000313" key="22">
    <source>
        <dbReference type="EMBL" id="EAG6990034.1"/>
    </source>
</evidence>
<dbReference type="EMBL" id="AAAIXK010000001">
    <property type="protein sequence ID" value="EAC5549040.1"/>
    <property type="molecule type" value="Genomic_DNA"/>
</dbReference>
<dbReference type="Proteomes" id="UP000339309">
    <property type="component" value="Unassembled WGS sequence"/>
</dbReference>
<dbReference type="EMBL" id="AANDSR010000001">
    <property type="protein sequence ID" value="EDN9835240.1"/>
    <property type="molecule type" value="Genomic_DNA"/>
</dbReference>
<evidence type="ECO:0000313" key="62">
    <source>
        <dbReference type="Proteomes" id="UP000368512"/>
    </source>
</evidence>
<evidence type="ECO:0000313" key="73">
    <source>
        <dbReference type="Proteomes" id="UP000460224"/>
    </source>
</evidence>
<name>A0A0B8RCG2_LISMN</name>
<evidence type="ECO:0000313" key="61">
    <source>
        <dbReference type="Proteomes" id="UP000365297"/>
    </source>
</evidence>
<evidence type="ECO:0000313" key="30">
    <source>
        <dbReference type="EMBL" id="ECB9472790.1"/>
    </source>
</evidence>
<dbReference type="Proteomes" id="UP000337746">
    <property type="component" value="Unassembled WGS sequence"/>
</dbReference>
<dbReference type="EMBL" id="QXLS01000001">
    <property type="protein sequence ID" value="RKA10708.1"/>
    <property type="molecule type" value="Genomic_DNA"/>
</dbReference>
<dbReference type="EMBL" id="AAAREG010000001">
    <property type="protein sequence ID" value="EAE2352950.1"/>
    <property type="molecule type" value="Genomic_DNA"/>
</dbReference>
<evidence type="ECO:0000313" key="55">
    <source>
        <dbReference type="Proteomes" id="UP000344343"/>
    </source>
</evidence>
<evidence type="ECO:0000313" key="83">
    <source>
        <dbReference type="Proteomes" id="UP000528151"/>
    </source>
</evidence>
<sequence length="94" mass="10743">MHTFFFSKIDATPKIEGVITMAKAHVGDIIEFKDGLTGIVEKLNENSVIVDLTYMENFKDLGIEEKTVVNHKNYQIIHSVEEDDEVENVEETEE</sequence>
<evidence type="ECO:0000313" key="48">
    <source>
        <dbReference type="EMBL" id="NYA00264.1"/>
    </source>
</evidence>
<evidence type="ECO:0000313" key="6">
    <source>
        <dbReference type="EMBL" id="EAD1183696.1"/>
    </source>
</evidence>
<evidence type="ECO:0000313" key="32">
    <source>
        <dbReference type="EMBL" id="ECC1557319.1"/>
    </source>
</evidence>
<evidence type="ECO:0000313" key="44">
    <source>
        <dbReference type="EMBL" id="HAC0273837.1"/>
    </source>
</evidence>
<dbReference type="EMBL" id="AACJYH010000004">
    <property type="protein sequence ID" value="EAK8897278.1"/>
    <property type="molecule type" value="Genomic_DNA"/>
</dbReference>
<comment type="caution">
    <text evidence="2">The sequence shown here is derived from an EMBL/GenBank/DDBJ whole genome shotgun (WGS) entry which is preliminary data.</text>
</comment>
<dbReference type="EMBL" id="AABFVG010000002">
    <property type="protein sequence ID" value="EAH2281359.1"/>
    <property type="molecule type" value="Genomic_DNA"/>
</dbReference>
<dbReference type="EMBL" id="DAAIHR010000001">
    <property type="protein sequence ID" value="HAB8396984.1"/>
    <property type="molecule type" value="Genomic_DNA"/>
</dbReference>
<evidence type="ECO:0000313" key="86">
    <source>
        <dbReference type="Proteomes" id="UP000540117"/>
    </source>
</evidence>
<evidence type="ECO:0000313" key="29">
    <source>
        <dbReference type="EMBL" id="EAK9316682.1"/>
    </source>
</evidence>
<evidence type="ECO:0000313" key="14">
    <source>
        <dbReference type="EMBL" id="EAG1892516.1"/>
    </source>
</evidence>
<evidence type="ECO:0000313" key="63">
    <source>
        <dbReference type="Proteomes" id="UP000376505"/>
    </source>
</evidence>
<dbReference type="Proteomes" id="UP000344343">
    <property type="component" value="Unassembled WGS sequence"/>
</dbReference>
<dbReference type="Proteomes" id="UP000549379">
    <property type="component" value="Unassembled WGS sequence"/>
</dbReference>
<dbReference type="EMBL" id="AALEDS010000002">
    <property type="protein sequence ID" value="ECY6543289.1"/>
    <property type="molecule type" value="Genomic_DNA"/>
</dbReference>
<evidence type="ECO:0000313" key="21">
    <source>
        <dbReference type="EMBL" id="EAG6168291.1"/>
    </source>
</evidence>
<dbReference type="EMBL" id="AAASLB010000001">
    <property type="protein sequence ID" value="EAE4941003.1"/>
    <property type="molecule type" value="Genomic_DNA"/>
</dbReference>
<gene>
    <name evidence="13" type="ORF">A8L61_01615</name>
    <name evidence="22" type="ORF">AB917_05465</name>
    <name evidence="1" type="ORF">ABZ57_00615</name>
    <name evidence="10" type="ORF">ART25_01850</name>
    <name evidence="2" type="ORF">ARY78_01170</name>
    <name evidence="17" type="ORF">B1N52_01390</name>
    <name evidence="16" type="ORF">B1S26_01455</name>
    <name evidence="18" type="ORF">B5K54_11850</name>
    <name evidence="14" type="ORF">BB997_02730</name>
    <name evidence="33" type="ORF">BCZ19_01405</name>
    <name evidence="15" type="ORF">BCZ21_00460</name>
    <name evidence="20" type="ORF">CA369_12605</name>
    <name evidence="19" type="ORF">CAV64_01490</name>
    <name evidence="23" type="ORF">CW845_08500</name>
    <name evidence="25" type="ORF">D4920_04690</name>
    <name evidence="24" type="ORF">D4B11_08380</name>
    <name evidence="26" type="ORF">D5N24_02000</name>
    <name evidence="28" type="ORF">D7104_06115</name>
    <name evidence="47" type="ORF">DCK61_03950</name>
    <name evidence="21" type="ORF">DCT16_02695</name>
    <name evidence="4" type="ORF">DQ70_02685</name>
    <name evidence="3" type="ORF">DU018_03615</name>
    <name evidence="49" type="ORF">DYZ80_00235</name>
    <name evidence="12" type="ORF">E1W56_02945</name>
    <name evidence="27" type="ORF">E5F58_01440</name>
    <name evidence="9" type="ORF">EX365_01200</name>
    <name evidence="8" type="ORF">EXZ73_05700</name>
    <name evidence="34" type="ORF">F6436_02990</name>
    <name evidence="35" type="ORF">F6515_12020</name>
    <name evidence="29" type="ORF">FA835_06110</name>
    <name evidence="31" type="ORF">FLQ97_01105</name>
    <name evidence="30" type="ORF">FLR03_03740</name>
    <name evidence="32" type="ORF">FNX40_10955</name>
    <name evidence="38" type="ORF">FV747_04115</name>
    <name evidence="39" type="ORF">G3O21_000598</name>
    <name evidence="40" type="ORF">GHH22_07050</name>
    <name evidence="45" type="ORF">GI949_05865</name>
    <name evidence="37" type="ORF">GJW51_00995</name>
    <name evidence="36" type="ORF">GQG13_02865</name>
    <name evidence="41" type="ORF">GYR60_00490</name>
    <name evidence="42" type="ORF">GYS09_03715</name>
    <name evidence="43" type="ORF">GYX23_07575</name>
    <name evidence="44" type="ORF">GYY14_00475</name>
    <name evidence="46" type="ORF">HQN34_000667</name>
    <name evidence="48" type="ORF">HZJ64_00335</name>
    <name evidence="5" type="ORF">KV70_05355</name>
    <name evidence="6" type="ORF">QD52_01205</name>
    <name evidence="7" type="ORF">UI29_01220</name>
    <name evidence="11" type="ORF">Y261_01130</name>
</gene>
<evidence type="ECO:0000313" key="60">
    <source>
        <dbReference type="Proteomes" id="UP000364988"/>
    </source>
</evidence>
<evidence type="ECO:0000313" key="90">
    <source>
        <dbReference type="Proteomes" id="UP000549379"/>
    </source>
</evidence>
<dbReference type="Proteomes" id="UP000842809">
    <property type="component" value="Unassembled WGS sequence"/>
</dbReference>
<dbReference type="Proteomes" id="UP000540117">
    <property type="component" value="Unassembled WGS sequence"/>
</dbReference>
<dbReference type="Proteomes" id="UP000525850">
    <property type="component" value="Unassembled WGS sequence"/>
</dbReference>
<evidence type="ECO:0000313" key="42">
    <source>
        <dbReference type="EMBL" id="HAB8556400.1"/>
    </source>
</evidence>
<dbReference type="EMBL" id="AAANYR010000001">
    <property type="protein sequence ID" value="EAD5785175.1"/>
    <property type="molecule type" value="Genomic_DNA"/>
</dbReference>
<evidence type="ECO:0000313" key="23">
    <source>
        <dbReference type="EMBL" id="EAG9387526.1"/>
    </source>
</evidence>
<evidence type="ECO:0000313" key="52">
    <source>
        <dbReference type="Proteomes" id="UP000336166"/>
    </source>
</evidence>
<dbReference type="Proteomes" id="UP000467536">
    <property type="component" value="Unassembled WGS sequence"/>
</dbReference>
<evidence type="ECO:0000313" key="88">
    <source>
        <dbReference type="Proteomes" id="UP000546397"/>
    </source>
</evidence>
<evidence type="ECO:0000313" key="27">
    <source>
        <dbReference type="EMBL" id="EAH4240661.1"/>
    </source>
</evidence>
<evidence type="ECO:0000313" key="89">
    <source>
        <dbReference type="Proteomes" id="UP000548278"/>
    </source>
</evidence>
<evidence type="ECO:0000313" key="74">
    <source>
        <dbReference type="Proteomes" id="UP000467347"/>
    </source>
</evidence>
<evidence type="ECO:0000313" key="59">
    <source>
        <dbReference type="Proteomes" id="UP000358545"/>
    </source>
</evidence>
<evidence type="ECO:0000313" key="1">
    <source>
        <dbReference type="EMBL" id="EAC4550980.1"/>
    </source>
</evidence>
<dbReference type="EMBL" id="AAAMZD010000001">
    <property type="protein sequence ID" value="EAD3791391.1"/>
    <property type="molecule type" value="Genomic_DNA"/>
</dbReference>
<dbReference type="EMBL" id="AAHZFY010000002">
    <property type="protein sequence ID" value="ECB9512325.1"/>
    <property type="molecule type" value="Genomic_DNA"/>
</dbReference>
<dbReference type="Proteomes" id="UP000455569">
    <property type="component" value="Unassembled WGS sequence"/>
</dbReference>
<evidence type="ECO:0000313" key="35">
    <source>
        <dbReference type="EMBL" id="ECY9783712.1"/>
    </source>
</evidence>
<dbReference type="EMBL" id="AANEHK010000003">
    <property type="protein sequence ID" value="EDO0985184.1"/>
    <property type="molecule type" value="Genomic_DNA"/>
</dbReference>
<dbReference type="Proteomes" id="UP000410967">
    <property type="component" value="Unassembled WGS sequence"/>
</dbReference>
<dbReference type="Proteomes" id="UP000389283">
    <property type="component" value="Unassembled WGS sequence"/>
</dbReference>
<evidence type="ECO:0000313" key="70">
    <source>
        <dbReference type="Proteomes" id="UP000423131"/>
    </source>
</evidence>
<evidence type="ECO:0000313" key="77">
    <source>
        <dbReference type="Proteomes" id="UP000478704"/>
    </source>
</evidence>
<dbReference type="Proteomes" id="UP000398321">
    <property type="component" value="Unassembled WGS sequence"/>
</dbReference>
<evidence type="ECO:0000313" key="4">
    <source>
        <dbReference type="EMBL" id="EAC7479587.1"/>
    </source>
</evidence>
<evidence type="ECO:0000313" key="24">
    <source>
        <dbReference type="EMBL" id="EAG9519789.1"/>
    </source>
</evidence>
<dbReference type="EMBL" id="AABBZO010000016">
    <property type="protein sequence ID" value="EAG4463134.1"/>
    <property type="molecule type" value="Genomic_DNA"/>
</dbReference>
<dbReference type="EMBL" id="AAIAJJ010000005">
    <property type="protein sequence ID" value="ECC1557319.1"/>
    <property type="molecule type" value="Genomic_DNA"/>
</dbReference>
<evidence type="ECO:0000313" key="3">
    <source>
        <dbReference type="EMBL" id="EAC6547451.1"/>
    </source>
</evidence>
<dbReference type="EMBL" id="AAHZFN010000004">
    <property type="protein sequence ID" value="ECB9472790.1"/>
    <property type="molecule type" value="Genomic_DNA"/>
</dbReference>
<dbReference type="Proteomes" id="UP000843503">
    <property type="component" value="Unassembled WGS sequence"/>
</dbReference>
<dbReference type="Proteomes" id="UP000478682">
    <property type="component" value="Unassembled WGS sequence"/>
</dbReference>
<dbReference type="Proteomes" id="UP000840197">
    <property type="component" value="Unassembled WGS sequence"/>
</dbReference>
<evidence type="ECO:0000313" key="12">
    <source>
        <dbReference type="EMBL" id="EAE4941003.1"/>
    </source>
</evidence>
<reference evidence="52 54" key="5">
    <citation type="submission" date="2018-06" db="EMBL/GenBank/DDBJ databases">
        <authorList>
            <consortium name="PulseNet: The National Subtyping Network for Foodborne Disease Surveillance"/>
            <person name="Tarr C.L."/>
            <person name="Trees E."/>
            <person name="Katz L.S."/>
            <person name="Carleton-Romer H.A."/>
            <person name="Stroika S."/>
            <person name="Kucerova Z."/>
            <person name="Roache K.F."/>
            <person name="Sabol A.L."/>
            <person name="Besser J."/>
            <person name="Gerner-Smidt P."/>
        </authorList>
    </citation>
    <scope>NUCLEOTIDE SEQUENCE [LARGE SCALE GENOMIC DNA]</scope>
    <source>
        <strain evidence="1 54">2015L-6227</strain>
        <strain evidence="11 52">PNUSAL000134</strain>
        <strain evidence="5 58">PNUSAL000910</strain>
        <strain evidence="13 59">PNUSAL002180</strain>
        <strain evidence="14 76">PNUSAL002298</strain>
        <strain evidence="28 57">PNUSAL004402</strain>
        <strain evidence="35 79">PNUSAL005692</strain>
    </source>
</reference>
<evidence type="ECO:0000313" key="10">
    <source>
        <dbReference type="EMBL" id="EAE1337665.1"/>
    </source>
</evidence>
<protein>
    <submittedName>
        <fullName evidence="2">DUF2187 domain-containing protein</fullName>
    </submittedName>
    <submittedName>
        <fullName evidence="39">YkvS family protein</fullName>
    </submittedName>
</protein>
<evidence type="ECO:0000313" key="64">
    <source>
        <dbReference type="Proteomes" id="UP000379076"/>
    </source>
</evidence>
<evidence type="ECO:0000313" key="9">
    <source>
        <dbReference type="EMBL" id="EAD5785175.1"/>
    </source>
</evidence>
<evidence type="ECO:0000313" key="71">
    <source>
        <dbReference type="Proteomes" id="UP000427828"/>
    </source>
</evidence>
<reference evidence="12 66" key="6">
    <citation type="submission" date="2019-03" db="EMBL/GenBank/DDBJ databases">
        <authorList>
            <person name="Ashton P.M."/>
            <person name="Dallman T."/>
            <person name="Nair S."/>
            <person name="De Pinna E."/>
            <person name="Peters T."/>
            <person name="Grant K."/>
        </authorList>
    </citation>
    <scope>NUCLEOTIDE SEQUENCE [LARGE SCALE GENOMIC DNA]</scope>
    <source>
        <strain evidence="25 85">282333</strain>
        <strain evidence="26 84">282352</strain>
        <strain evidence="24 88">289003</strain>
        <strain evidence="38 75">788324</strain>
        <strain evidence="12">RL15000286</strain>
    </source>
</reference>
<evidence type="ECO:0000313" key="18">
    <source>
        <dbReference type="EMBL" id="EAG2997976.1"/>
    </source>
</evidence>
<evidence type="ECO:0000313" key="66">
    <source>
        <dbReference type="Proteomes" id="UP000393182"/>
    </source>
</evidence>
<evidence type="ECO:0000313" key="25">
    <source>
        <dbReference type="EMBL" id="EAH2281359.1"/>
    </source>
</evidence>
<dbReference type="EMBL" id="AABGHY010000001">
    <property type="protein sequence ID" value="EAH3293155.1"/>
    <property type="molecule type" value="Genomic_DNA"/>
</dbReference>
<dbReference type="RefSeq" id="WP_003726549.1">
    <property type="nucleotide sequence ID" value="NC_021824.1"/>
</dbReference>
<evidence type="ECO:0000313" key="37">
    <source>
        <dbReference type="EMBL" id="EDN9835240.1"/>
    </source>
</evidence>
<dbReference type="EMBL" id="AAANYN010000006">
    <property type="protein sequence ID" value="EAD5773786.1"/>
    <property type="molecule type" value="Genomic_DNA"/>
</dbReference>
<evidence type="ECO:0000313" key="36">
    <source>
        <dbReference type="EMBL" id="EDN7714059.1"/>
    </source>
</evidence>
<dbReference type="Proteomes" id="UP000843775">
    <property type="component" value="Unassembled WGS sequence"/>
</dbReference>
<evidence type="ECO:0000313" key="78">
    <source>
        <dbReference type="Proteomes" id="UP000481141"/>
    </source>
</evidence>
<evidence type="ECO:0000313" key="47">
    <source>
        <dbReference type="EMBL" id="KAA9453620.1"/>
    </source>
</evidence>
<evidence type="ECO:0000313" key="91">
    <source>
        <dbReference type="Proteomes" id="UP000566721"/>
    </source>
</evidence>
<evidence type="ECO:0000313" key="20">
    <source>
        <dbReference type="EMBL" id="EAG4463134.1"/>
    </source>
</evidence>
<evidence type="ECO:0000313" key="33">
    <source>
        <dbReference type="EMBL" id="ECX6923316.1"/>
    </source>
</evidence>
<evidence type="ECO:0000313" key="46">
    <source>
        <dbReference type="EMBL" id="HAJ9592492.1"/>
    </source>
</evidence>
<dbReference type="Proteomes" id="UP000423131">
    <property type="component" value="Unassembled WGS sequence"/>
</dbReference>
<dbReference type="Proteomes" id="UP000331186">
    <property type="component" value="Unassembled WGS sequence"/>
</dbReference>
<reference evidence="49 50" key="1">
    <citation type="journal article" date="2018" name="BMC Genomics">
        <title>Genes significantly associated with lineage II food isolates of Listeria monocytogenes.</title>
        <authorList>
            <person name="Pirone-Davies C."/>
            <person name="Chen Y."/>
            <person name="Pightling A."/>
            <person name="Ryan G."/>
            <person name="Wang Y."/>
            <person name="Yao K."/>
            <person name="Hoffmann M."/>
            <person name="Allard M.W."/>
        </authorList>
    </citation>
    <scope>NUCLEOTIDE SEQUENCE [LARGE SCALE GENOMIC DNA]</scope>
    <source>
        <strain evidence="49 50">PNUSAL000550</strain>
    </source>
</reference>
<evidence type="ECO:0000313" key="40">
    <source>
        <dbReference type="EMBL" id="HAA8052911.1"/>
    </source>
</evidence>
<dbReference type="OMA" id="INHKRYT"/>
<dbReference type="EMBL" id="DAAEEB010000004">
    <property type="protein sequence ID" value="HAA8052911.1"/>
    <property type="molecule type" value="Genomic_DNA"/>
</dbReference>
<dbReference type="Proteomes" id="UP000544530">
    <property type="component" value="Unassembled WGS sequence"/>
</dbReference>
<evidence type="ECO:0000313" key="67">
    <source>
        <dbReference type="Proteomes" id="UP000398321"/>
    </source>
</evidence>
<evidence type="ECO:0000313" key="69">
    <source>
        <dbReference type="Proteomes" id="UP000410967"/>
    </source>
</evidence>
<evidence type="ECO:0000313" key="7">
    <source>
        <dbReference type="EMBL" id="EAD3791391.1"/>
    </source>
</evidence>
<dbReference type="Proteomes" id="UP000840039">
    <property type="component" value="Unassembled WGS sequence"/>
</dbReference>
<dbReference type="EMBL" id="AABEKY010000004">
    <property type="protein sequence ID" value="EAG9387526.1"/>
    <property type="molecule type" value="Genomic_DNA"/>
</dbReference>
<accession>A0A0B8RCG2</accession>
<dbReference type="Proteomes" id="UP000489121">
    <property type="component" value="Unassembled WGS sequence"/>
</dbReference>
<evidence type="ECO:0000313" key="94">
    <source>
        <dbReference type="Proteomes" id="UP000843775"/>
    </source>
</evidence>
<evidence type="ECO:0000313" key="57">
    <source>
        <dbReference type="Proteomes" id="UP000350032"/>
    </source>
</evidence>